<dbReference type="AlphaFoldDB" id="A0A448WBB2"/>
<comment type="caution">
    <text evidence="1">The sequence shown here is derived from an EMBL/GenBank/DDBJ whole genome shotgun (WGS) entry which is preliminary data.</text>
</comment>
<proteinExistence type="predicted"/>
<gene>
    <name evidence="1" type="ORF">PXEA_LOCUS1018</name>
</gene>
<evidence type="ECO:0000313" key="1">
    <source>
        <dbReference type="EMBL" id="VEL07578.1"/>
    </source>
</evidence>
<keyword evidence="2" id="KW-1185">Reference proteome</keyword>
<protein>
    <submittedName>
        <fullName evidence="1">Uncharacterized protein</fullName>
    </submittedName>
</protein>
<sequence length="108" mass="12738">MLHALRDVDKLIVEKIHYSIIEITGRCVDSFTPISLAISLNSCNIWRSTTHWHCVLRELSETSHHIEPIRAWDYKYSRFFLTRSYPRLTGTCPVTRLVNCRYPVVELF</sequence>
<accession>A0A448WBB2</accession>
<dbReference type="Proteomes" id="UP000784294">
    <property type="component" value="Unassembled WGS sequence"/>
</dbReference>
<name>A0A448WBB2_9PLAT</name>
<reference evidence="1" key="1">
    <citation type="submission" date="2018-11" db="EMBL/GenBank/DDBJ databases">
        <authorList>
            <consortium name="Pathogen Informatics"/>
        </authorList>
    </citation>
    <scope>NUCLEOTIDE SEQUENCE</scope>
</reference>
<dbReference type="EMBL" id="CAAALY010002016">
    <property type="protein sequence ID" value="VEL07578.1"/>
    <property type="molecule type" value="Genomic_DNA"/>
</dbReference>
<evidence type="ECO:0000313" key="2">
    <source>
        <dbReference type="Proteomes" id="UP000784294"/>
    </source>
</evidence>
<organism evidence="1 2">
    <name type="scientific">Protopolystoma xenopodis</name>
    <dbReference type="NCBI Taxonomy" id="117903"/>
    <lineage>
        <taxon>Eukaryota</taxon>
        <taxon>Metazoa</taxon>
        <taxon>Spiralia</taxon>
        <taxon>Lophotrochozoa</taxon>
        <taxon>Platyhelminthes</taxon>
        <taxon>Monogenea</taxon>
        <taxon>Polyopisthocotylea</taxon>
        <taxon>Polystomatidea</taxon>
        <taxon>Polystomatidae</taxon>
        <taxon>Protopolystoma</taxon>
    </lineage>
</organism>